<organism evidence="1 2">
    <name type="scientific">Exidia glandulosa HHB12029</name>
    <dbReference type="NCBI Taxonomy" id="1314781"/>
    <lineage>
        <taxon>Eukaryota</taxon>
        <taxon>Fungi</taxon>
        <taxon>Dikarya</taxon>
        <taxon>Basidiomycota</taxon>
        <taxon>Agaricomycotina</taxon>
        <taxon>Agaricomycetes</taxon>
        <taxon>Auriculariales</taxon>
        <taxon>Exidiaceae</taxon>
        <taxon>Exidia</taxon>
    </lineage>
</organism>
<dbReference type="InParanoid" id="A0A165DBS2"/>
<evidence type="ECO:0000313" key="1">
    <source>
        <dbReference type="EMBL" id="KZV84184.1"/>
    </source>
</evidence>
<dbReference type="Proteomes" id="UP000077266">
    <property type="component" value="Unassembled WGS sequence"/>
</dbReference>
<evidence type="ECO:0000313" key="2">
    <source>
        <dbReference type="Proteomes" id="UP000077266"/>
    </source>
</evidence>
<reference evidence="1 2" key="1">
    <citation type="journal article" date="2016" name="Mol. Biol. Evol.">
        <title>Comparative Genomics of Early-Diverging Mushroom-Forming Fungi Provides Insights into the Origins of Lignocellulose Decay Capabilities.</title>
        <authorList>
            <person name="Nagy L.G."/>
            <person name="Riley R."/>
            <person name="Tritt A."/>
            <person name="Adam C."/>
            <person name="Daum C."/>
            <person name="Floudas D."/>
            <person name="Sun H."/>
            <person name="Yadav J.S."/>
            <person name="Pangilinan J."/>
            <person name="Larsson K.H."/>
            <person name="Matsuura K."/>
            <person name="Barry K."/>
            <person name="Labutti K."/>
            <person name="Kuo R."/>
            <person name="Ohm R.A."/>
            <person name="Bhattacharya S.S."/>
            <person name="Shirouzu T."/>
            <person name="Yoshinaga Y."/>
            <person name="Martin F.M."/>
            <person name="Grigoriev I.V."/>
            <person name="Hibbett D.S."/>
        </authorList>
    </citation>
    <scope>NUCLEOTIDE SEQUENCE [LARGE SCALE GENOMIC DNA]</scope>
    <source>
        <strain evidence="1 2">HHB12029</strain>
    </source>
</reference>
<proteinExistence type="predicted"/>
<sequence length="93" mass="10729">MADTLHPFVLNDVRSWQVPSRDVWGIGYFIYKDVPPQGNSTVYQNVYDAFAAVFPTSLPLATAKKCYWWKWQTSQDGPRKKAWTDILPLPPKI</sequence>
<dbReference type="EMBL" id="KV426236">
    <property type="protein sequence ID" value="KZV84184.1"/>
    <property type="molecule type" value="Genomic_DNA"/>
</dbReference>
<protein>
    <submittedName>
        <fullName evidence="1">Uncharacterized protein</fullName>
    </submittedName>
</protein>
<dbReference type="AlphaFoldDB" id="A0A165DBS2"/>
<keyword evidence="2" id="KW-1185">Reference proteome</keyword>
<name>A0A165DBS2_EXIGL</name>
<gene>
    <name evidence="1" type="ORF">EXIGLDRAFT_727536</name>
</gene>
<accession>A0A165DBS2</accession>